<evidence type="ECO:0000256" key="1">
    <source>
        <dbReference type="ARBA" id="ARBA00005952"/>
    </source>
</evidence>
<protein>
    <recommendedName>
        <fullName evidence="6">Transcription antitermination protein NusB</fullName>
    </recommendedName>
    <alternativeName>
        <fullName evidence="6">Antitermination factor NusB</fullName>
    </alternativeName>
</protein>
<evidence type="ECO:0000259" key="8">
    <source>
        <dbReference type="Pfam" id="PF01029"/>
    </source>
</evidence>
<dbReference type="InterPro" id="IPR006027">
    <property type="entry name" value="NusB_RsmB_TIM44"/>
</dbReference>
<accession>C5ZYQ3</accession>
<keyword evidence="2 6" id="KW-0889">Transcription antitermination</keyword>
<sequence length="184" mass="20622">MATRSHVREVVVQLLYAYGSGNDAIFKFADEIFGEHKIKNKQKDFANLLFNGVIENLESLDLRIAHQLESWDFTKIGDMEKAILRLGVYEIAFNNLDKAIAINEALELAKTFGNEASAKFINGVLDNIAKNLQIPIHTIQESMQNIKQTTNNTAKSTNLESKTPKAKNQTNSTKKQNTPKKGKV</sequence>
<dbReference type="PANTHER" id="PTHR11078">
    <property type="entry name" value="N UTILIZATION SUBSTANCE PROTEIN B-RELATED"/>
    <property type="match status" value="1"/>
</dbReference>
<evidence type="ECO:0000256" key="3">
    <source>
        <dbReference type="ARBA" id="ARBA00022884"/>
    </source>
</evidence>
<dbReference type="OrthoDB" id="9797817at2"/>
<feature type="domain" description="NusB/RsmB/TIM44" evidence="8">
    <location>
        <begin position="7"/>
        <end position="130"/>
    </location>
</feature>
<keyword evidence="10" id="KW-1185">Reference proteome</keyword>
<dbReference type="GO" id="GO:0005829">
    <property type="term" value="C:cytosol"/>
    <property type="evidence" value="ECO:0007669"/>
    <property type="project" value="TreeGrafter"/>
</dbReference>
<comment type="function">
    <text evidence="6">Involved in transcription antitermination. Required for transcription of ribosomal RNA (rRNA) genes. Binds specifically to the boxA antiterminator sequence of the ribosomal RNA (rrn) operons.</text>
</comment>
<evidence type="ECO:0000313" key="10">
    <source>
        <dbReference type="Proteomes" id="UP000007032"/>
    </source>
</evidence>
<evidence type="ECO:0000256" key="2">
    <source>
        <dbReference type="ARBA" id="ARBA00022814"/>
    </source>
</evidence>
<dbReference type="STRING" id="537970.HCAN_0444"/>
<proteinExistence type="inferred from homology"/>
<dbReference type="HAMAP" id="MF_00073">
    <property type="entry name" value="NusB"/>
    <property type="match status" value="1"/>
</dbReference>
<organism evidence="9 10">
    <name type="scientific">Helicobacter canadensis MIT 98-5491</name>
    <dbReference type="NCBI Taxonomy" id="537970"/>
    <lineage>
        <taxon>Bacteria</taxon>
        <taxon>Pseudomonadati</taxon>
        <taxon>Campylobacterota</taxon>
        <taxon>Epsilonproteobacteria</taxon>
        <taxon>Campylobacterales</taxon>
        <taxon>Helicobacteraceae</taxon>
        <taxon>Helicobacter</taxon>
    </lineage>
</organism>
<dbReference type="GO" id="GO:0006353">
    <property type="term" value="P:DNA-templated transcription termination"/>
    <property type="evidence" value="ECO:0007669"/>
    <property type="project" value="UniProtKB-UniRule"/>
</dbReference>
<reference evidence="9 10" key="1">
    <citation type="journal article" date="2009" name="J. Bacteriol.">
        <title>Genome sequence of the emerging pathogen Helicobacter canadensis.</title>
        <authorList>
            <person name="Loman N.J."/>
            <person name="Snyder L.A."/>
            <person name="Linton J.D."/>
            <person name="Langdon R."/>
            <person name="Lawson A.J."/>
            <person name="Weinstock G.M."/>
            <person name="Wren B.W."/>
            <person name="Pallen M.J."/>
        </authorList>
    </citation>
    <scope>NUCLEOTIDE SEQUENCE [LARGE SCALE GENOMIC DNA]</scope>
    <source>
        <strain evidence="9 10">MIT 98-5491</strain>
    </source>
</reference>
<dbReference type="SUPFAM" id="SSF48013">
    <property type="entry name" value="NusB-like"/>
    <property type="match status" value="1"/>
</dbReference>
<keyword evidence="5 6" id="KW-0804">Transcription</keyword>
<evidence type="ECO:0000256" key="5">
    <source>
        <dbReference type="ARBA" id="ARBA00023163"/>
    </source>
</evidence>
<dbReference type="Gene3D" id="1.10.940.10">
    <property type="entry name" value="NusB-like"/>
    <property type="match status" value="1"/>
</dbReference>
<gene>
    <name evidence="6 9" type="primary">nusB</name>
    <name evidence="9" type="ORF">HCAN_0444</name>
</gene>
<evidence type="ECO:0000313" key="9">
    <source>
        <dbReference type="EMBL" id="EES89161.1"/>
    </source>
</evidence>
<dbReference type="GO" id="GO:0031564">
    <property type="term" value="P:transcription antitermination"/>
    <property type="evidence" value="ECO:0007669"/>
    <property type="project" value="UniProtKB-KW"/>
</dbReference>
<dbReference type="InterPro" id="IPR011605">
    <property type="entry name" value="NusB_fam"/>
</dbReference>
<evidence type="ECO:0000256" key="4">
    <source>
        <dbReference type="ARBA" id="ARBA00023015"/>
    </source>
</evidence>
<dbReference type="NCBIfam" id="TIGR01951">
    <property type="entry name" value="nusB"/>
    <property type="match status" value="1"/>
</dbReference>
<dbReference type="Pfam" id="PF01029">
    <property type="entry name" value="NusB"/>
    <property type="match status" value="1"/>
</dbReference>
<dbReference type="GO" id="GO:0003723">
    <property type="term" value="F:RNA binding"/>
    <property type="evidence" value="ECO:0007669"/>
    <property type="project" value="UniProtKB-UniRule"/>
</dbReference>
<evidence type="ECO:0000256" key="7">
    <source>
        <dbReference type="SAM" id="MobiDB-lite"/>
    </source>
</evidence>
<name>C5ZYQ3_9HELI</name>
<feature type="compositionally biased region" description="Polar residues" evidence="7">
    <location>
        <begin position="150"/>
        <end position="176"/>
    </location>
</feature>
<dbReference type="AlphaFoldDB" id="C5ZYQ3"/>
<dbReference type="RefSeq" id="WP_006655134.1">
    <property type="nucleotide sequence ID" value="NZ_CM000776.2"/>
</dbReference>
<feature type="region of interest" description="Disordered" evidence="7">
    <location>
        <begin position="150"/>
        <end position="184"/>
    </location>
</feature>
<dbReference type="PANTHER" id="PTHR11078:SF3">
    <property type="entry name" value="ANTITERMINATION NUSB DOMAIN-CONTAINING PROTEIN"/>
    <property type="match status" value="1"/>
</dbReference>
<evidence type="ECO:0000256" key="6">
    <source>
        <dbReference type="HAMAP-Rule" id="MF_00073"/>
    </source>
</evidence>
<dbReference type="EMBL" id="CM000776">
    <property type="protein sequence ID" value="EES89161.1"/>
    <property type="molecule type" value="Genomic_DNA"/>
</dbReference>
<dbReference type="InterPro" id="IPR035926">
    <property type="entry name" value="NusB-like_sf"/>
</dbReference>
<keyword evidence="4 6" id="KW-0805">Transcription regulation</keyword>
<comment type="similarity">
    <text evidence="1 6">Belongs to the NusB family.</text>
</comment>
<dbReference type="Proteomes" id="UP000007032">
    <property type="component" value="Chromosome"/>
</dbReference>
<keyword evidence="3 6" id="KW-0694">RNA-binding</keyword>
<dbReference type="eggNOG" id="COG0781">
    <property type="taxonomic scope" value="Bacteria"/>
</dbReference>
<dbReference type="HOGENOM" id="CLU_087843_3_3_7"/>